<evidence type="ECO:0000256" key="1">
    <source>
        <dbReference type="ARBA" id="ARBA00004123"/>
    </source>
</evidence>
<keyword evidence="5 9" id="KW-0863">Zinc-finger</keyword>
<dbReference type="GO" id="GO:0008270">
    <property type="term" value="F:zinc ion binding"/>
    <property type="evidence" value="ECO:0007669"/>
    <property type="project" value="UniProtKB-KW"/>
</dbReference>
<gene>
    <name evidence="11" type="ORF">BEWA_021130</name>
</gene>
<keyword evidence="3 9" id="KW-0479">Metal-binding</keyword>
<dbReference type="InterPro" id="IPR045348">
    <property type="entry name" value="CPSF4/Yth1"/>
</dbReference>
<protein>
    <recommendedName>
        <fullName evidence="10">C3H1-type domain-containing protein</fullName>
    </recommendedName>
</protein>
<dbReference type="GO" id="GO:0003723">
    <property type="term" value="F:RNA binding"/>
    <property type="evidence" value="ECO:0007669"/>
    <property type="project" value="UniProtKB-KW"/>
</dbReference>
<dbReference type="GO" id="GO:0006397">
    <property type="term" value="P:mRNA processing"/>
    <property type="evidence" value="ECO:0007669"/>
    <property type="project" value="UniProtKB-KW"/>
</dbReference>
<evidence type="ECO:0000256" key="8">
    <source>
        <dbReference type="ARBA" id="ARBA00023242"/>
    </source>
</evidence>
<dbReference type="PANTHER" id="PTHR23102:SF24">
    <property type="entry name" value="CLEAVAGE AND POLYADENYLATION SPECIFICITY FACTOR SUBUNIT 4"/>
    <property type="match status" value="1"/>
</dbReference>
<dbReference type="STRING" id="1537102.L0AW58"/>
<keyword evidence="7" id="KW-0694">RNA-binding</keyword>
<dbReference type="RefSeq" id="XP_004828932.1">
    <property type="nucleotide sequence ID" value="XM_004828875.1"/>
</dbReference>
<reference evidence="11 12" key="1">
    <citation type="journal article" date="2012" name="BMC Genomics">
        <title>Comparative genomic analysis and phylogenetic position of Theileria equi.</title>
        <authorList>
            <person name="Kappmeyer L.S."/>
            <person name="Thiagarajan M."/>
            <person name="Herndon D.R."/>
            <person name="Ramsay J.D."/>
            <person name="Caler E."/>
            <person name="Djikeng A."/>
            <person name="Gillespie J.J."/>
            <person name="Lau A.O."/>
            <person name="Roalson E.H."/>
            <person name="Silva J.C."/>
            <person name="Silva M.G."/>
            <person name="Suarez C.E."/>
            <person name="Ueti M.W."/>
            <person name="Nene V.M."/>
            <person name="Mealey R.H."/>
            <person name="Knowles D.P."/>
            <person name="Brayton K.A."/>
        </authorList>
    </citation>
    <scope>NUCLEOTIDE SEQUENCE [LARGE SCALE GENOMIC DNA]</scope>
    <source>
        <strain evidence="11 12">WA</strain>
    </source>
</reference>
<dbReference type="SMART" id="SM00356">
    <property type="entry name" value="ZnF_C3H1"/>
    <property type="match status" value="1"/>
</dbReference>
<keyword evidence="12" id="KW-1185">Reference proteome</keyword>
<dbReference type="InterPro" id="IPR036855">
    <property type="entry name" value="Znf_CCCH_sf"/>
</dbReference>
<keyword evidence="4" id="KW-0677">Repeat</keyword>
<evidence type="ECO:0000256" key="3">
    <source>
        <dbReference type="ARBA" id="ARBA00022723"/>
    </source>
</evidence>
<evidence type="ECO:0000256" key="5">
    <source>
        <dbReference type="ARBA" id="ARBA00022771"/>
    </source>
</evidence>
<dbReference type="SUPFAM" id="SSF90229">
    <property type="entry name" value="CCCH zinc finger"/>
    <property type="match status" value="1"/>
</dbReference>
<dbReference type="GeneID" id="15803586"/>
<evidence type="ECO:0000259" key="10">
    <source>
        <dbReference type="PROSITE" id="PS50103"/>
    </source>
</evidence>
<evidence type="ECO:0000256" key="4">
    <source>
        <dbReference type="ARBA" id="ARBA00022737"/>
    </source>
</evidence>
<comment type="subcellular location">
    <subcellularLocation>
        <location evidence="1">Nucleus</location>
    </subcellularLocation>
</comment>
<feature type="zinc finger region" description="C3H1-type" evidence="9">
    <location>
        <begin position="67"/>
        <end position="94"/>
    </location>
</feature>
<evidence type="ECO:0000256" key="7">
    <source>
        <dbReference type="ARBA" id="ARBA00022884"/>
    </source>
</evidence>
<evidence type="ECO:0000313" key="11">
    <source>
        <dbReference type="EMBL" id="AFZ79266.1"/>
    </source>
</evidence>
<evidence type="ECO:0000256" key="9">
    <source>
        <dbReference type="PROSITE-ProRule" id="PRU00723"/>
    </source>
</evidence>
<feature type="domain" description="C3H1-type" evidence="10">
    <location>
        <begin position="67"/>
        <end position="94"/>
    </location>
</feature>
<evidence type="ECO:0000256" key="2">
    <source>
        <dbReference type="ARBA" id="ARBA00022664"/>
    </source>
</evidence>
<accession>L0AW58</accession>
<dbReference type="InterPro" id="IPR000571">
    <property type="entry name" value="Znf_CCCH"/>
</dbReference>
<dbReference type="OrthoDB" id="1914176at2759"/>
<proteinExistence type="predicted"/>
<organism evidence="11 12">
    <name type="scientific">Theileria equi strain WA</name>
    <dbReference type="NCBI Taxonomy" id="1537102"/>
    <lineage>
        <taxon>Eukaryota</taxon>
        <taxon>Sar</taxon>
        <taxon>Alveolata</taxon>
        <taxon>Apicomplexa</taxon>
        <taxon>Aconoidasida</taxon>
        <taxon>Piroplasmida</taxon>
        <taxon>Theileriidae</taxon>
        <taxon>Theileria</taxon>
    </lineage>
</organism>
<dbReference type="KEGG" id="beq:BEWA_021130"/>
<dbReference type="Proteomes" id="UP000031512">
    <property type="component" value="Chromosome 1"/>
</dbReference>
<name>L0AW58_THEEQ</name>
<dbReference type="VEuPathDB" id="PiroplasmaDB:BEWA_021130"/>
<keyword evidence="6 9" id="KW-0862">Zinc</keyword>
<dbReference type="Gene3D" id="4.10.1000.10">
    <property type="entry name" value="Zinc finger, CCCH-type"/>
    <property type="match status" value="1"/>
</dbReference>
<sequence length="185" mass="21381">MDFVSLFESVNDDYIKARSADHERPDGPPRENSLISLALNVVKRDSEKMALLKLKGYERVDIERTRGKHSVVCRHWLKGMCMKGEFCDFLHQLVYSRMPPCRSIEKNTFCTDNLRGCCMFQHNIDPNADPEDSKVSKLFIFIHTYLQTLQTGTESEMPYISDPARFMIEFDKAMSVVFPKIPGFT</sequence>
<dbReference type="PANTHER" id="PTHR23102">
    <property type="entry name" value="CLEAVAGE AND POLYADENYLATION SPECIFICITY FACTOR SUBUNIT 4-RELATED"/>
    <property type="match status" value="1"/>
</dbReference>
<dbReference type="PROSITE" id="PS50103">
    <property type="entry name" value="ZF_C3H1"/>
    <property type="match status" value="1"/>
</dbReference>
<dbReference type="GO" id="GO:0005634">
    <property type="term" value="C:nucleus"/>
    <property type="evidence" value="ECO:0007669"/>
    <property type="project" value="UniProtKB-SubCell"/>
</dbReference>
<keyword evidence="2" id="KW-0507">mRNA processing</keyword>
<keyword evidence="8" id="KW-0539">Nucleus</keyword>
<dbReference type="eggNOG" id="KOG1040">
    <property type="taxonomic scope" value="Eukaryota"/>
</dbReference>
<evidence type="ECO:0000313" key="12">
    <source>
        <dbReference type="Proteomes" id="UP000031512"/>
    </source>
</evidence>
<dbReference type="EMBL" id="CP001669">
    <property type="protein sequence ID" value="AFZ79266.1"/>
    <property type="molecule type" value="Genomic_DNA"/>
</dbReference>
<dbReference type="AlphaFoldDB" id="L0AW58"/>
<evidence type="ECO:0000256" key="6">
    <source>
        <dbReference type="ARBA" id="ARBA00022833"/>
    </source>
</evidence>